<name>A0A6J8A990_MYTCO</name>
<sequence>MMQSQISSDKNEQHLPTNNNKSIRLSHHRDEIIISIPNFYHVTPNLRIFTSAKDAILFRFITNEYAVINPSNTIMDELTLFNEDSIPVHVLNLSTCITLENTSTSSDTQFPASQDLFSSADEGLDGSCDLFSELSVAGNSDCDKKRKFQISDDSDSHSVSLLSGKRPRNFRNK</sequence>
<accession>A0A6J8A990</accession>
<dbReference type="EMBL" id="CACVKT020000987">
    <property type="protein sequence ID" value="CAC5364452.1"/>
    <property type="molecule type" value="Genomic_DNA"/>
</dbReference>
<feature type="region of interest" description="Disordered" evidence="1">
    <location>
        <begin position="1"/>
        <end position="22"/>
    </location>
</feature>
<evidence type="ECO:0000313" key="3">
    <source>
        <dbReference type="Proteomes" id="UP000507470"/>
    </source>
</evidence>
<dbReference type="Proteomes" id="UP000507470">
    <property type="component" value="Unassembled WGS sequence"/>
</dbReference>
<proteinExistence type="predicted"/>
<dbReference type="OrthoDB" id="6170032at2759"/>
<organism evidence="2 3">
    <name type="scientific">Mytilus coruscus</name>
    <name type="common">Sea mussel</name>
    <dbReference type="NCBI Taxonomy" id="42192"/>
    <lineage>
        <taxon>Eukaryota</taxon>
        <taxon>Metazoa</taxon>
        <taxon>Spiralia</taxon>
        <taxon>Lophotrochozoa</taxon>
        <taxon>Mollusca</taxon>
        <taxon>Bivalvia</taxon>
        <taxon>Autobranchia</taxon>
        <taxon>Pteriomorphia</taxon>
        <taxon>Mytilida</taxon>
        <taxon>Mytiloidea</taxon>
        <taxon>Mytilidae</taxon>
        <taxon>Mytilinae</taxon>
        <taxon>Mytilus</taxon>
    </lineage>
</organism>
<gene>
    <name evidence="2" type="ORF">MCOR_5498</name>
</gene>
<keyword evidence="3" id="KW-1185">Reference proteome</keyword>
<evidence type="ECO:0000256" key="1">
    <source>
        <dbReference type="SAM" id="MobiDB-lite"/>
    </source>
</evidence>
<dbReference type="AlphaFoldDB" id="A0A6J8A990"/>
<feature type="region of interest" description="Disordered" evidence="1">
    <location>
        <begin position="152"/>
        <end position="173"/>
    </location>
</feature>
<reference evidence="2 3" key="1">
    <citation type="submission" date="2020-06" db="EMBL/GenBank/DDBJ databases">
        <authorList>
            <person name="Li R."/>
            <person name="Bekaert M."/>
        </authorList>
    </citation>
    <scope>NUCLEOTIDE SEQUENCE [LARGE SCALE GENOMIC DNA]</scope>
    <source>
        <strain evidence="3">wild</strain>
    </source>
</reference>
<protein>
    <submittedName>
        <fullName evidence="2">Uncharacterized protein</fullName>
    </submittedName>
</protein>
<evidence type="ECO:0000313" key="2">
    <source>
        <dbReference type="EMBL" id="CAC5364452.1"/>
    </source>
</evidence>